<dbReference type="EMBL" id="CAAALY010272748">
    <property type="protein sequence ID" value="VEL42127.1"/>
    <property type="molecule type" value="Genomic_DNA"/>
</dbReference>
<accession>A0A3S5B781</accession>
<name>A0A3S5B781_9PLAT</name>
<evidence type="ECO:0000313" key="3">
    <source>
        <dbReference type="Proteomes" id="UP000784294"/>
    </source>
</evidence>
<keyword evidence="1" id="KW-1133">Transmembrane helix</keyword>
<comment type="caution">
    <text evidence="2">The sequence shown here is derived from an EMBL/GenBank/DDBJ whole genome shotgun (WGS) entry which is preliminary data.</text>
</comment>
<keyword evidence="1" id="KW-0812">Transmembrane</keyword>
<feature type="transmembrane region" description="Helical" evidence="1">
    <location>
        <begin position="124"/>
        <end position="145"/>
    </location>
</feature>
<gene>
    <name evidence="2" type="ORF">PXEA_LOCUS35567</name>
</gene>
<keyword evidence="3" id="KW-1185">Reference proteome</keyword>
<protein>
    <submittedName>
        <fullName evidence="2">Uncharacterized protein</fullName>
    </submittedName>
</protein>
<dbReference type="AlphaFoldDB" id="A0A3S5B781"/>
<organism evidence="2 3">
    <name type="scientific">Protopolystoma xenopodis</name>
    <dbReference type="NCBI Taxonomy" id="117903"/>
    <lineage>
        <taxon>Eukaryota</taxon>
        <taxon>Metazoa</taxon>
        <taxon>Spiralia</taxon>
        <taxon>Lophotrochozoa</taxon>
        <taxon>Platyhelminthes</taxon>
        <taxon>Monogenea</taxon>
        <taxon>Polyopisthocotylea</taxon>
        <taxon>Polystomatidea</taxon>
        <taxon>Polystomatidae</taxon>
        <taxon>Protopolystoma</taxon>
    </lineage>
</organism>
<proteinExistence type="predicted"/>
<evidence type="ECO:0000256" key="1">
    <source>
        <dbReference type="SAM" id="Phobius"/>
    </source>
</evidence>
<sequence>MTAVVCSAYSLTSGFMACRLTRGDEPNMYQSKAYQMSVNPILFLLSYALGFVLPVSGGAVLYRHILDELEQNKNPNYRKAFRELRMTGLLDVCLFGGTQLGLVVRDSLEIAFILDVHDEASKPYQWAMCLSLLYPVLYPLFSVCSRSHYQLKSAREVCKSRD</sequence>
<keyword evidence="1" id="KW-0472">Membrane</keyword>
<reference evidence="2" key="1">
    <citation type="submission" date="2018-11" db="EMBL/GenBank/DDBJ databases">
        <authorList>
            <consortium name="Pathogen Informatics"/>
        </authorList>
    </citation>
    <scope>NUCLEOTIDE SEQUENCE</scope>
</reference>
<feature type="transmembrane region" description="Helical" evidence="1">
    <location>
        <begin position="41"/>
        <end position="62"/>
    </location>
</feature>
<dbReference type="Proteomes" id="UP000784294">
    <property type="component" value="Unassembled WGS sequence"/>
</dbReference>
<feature type="transmembrane region" description="Helical" evidence="1">
    <location>
        <begin position="83"/>
        <end position="104"/>
    </location>
</feature>
<evidence type="ECO:0000313" key="2">
    <source>
        <dbReference type="EMBL" id="VEL42127.1"/>
    </source>
</evidence>